<keyword evidence="5" id="KW-0439">Lignin degradation</keyword>
<evidence type="ECO:0000256" key="1">
    <source>
        <dbReference type="ARBA" id="ARBA00010092"/>
    </source>
</evidence>
<comment type="caution">
    <text evidence="9">The sequence shown here is derived from an EMBL/GenBank/DDBJ whole genome shotgun (WGS) entry which is preliminary data.</text>
</comment>
<keyword evidence="2" id="KW-0719">Serine esterase</keyword>
<evidence type="ECO:0000256" key="7">
    <source>
        <dbReference type="ARBA" id="ARBA00026105"/>
    </source>
</evidence>
<evidence type="ECO:0000259" key="8">
    <source>
        <dbReference type="Pfam" id="PF22244"/>
    </source>
</evidence>
<dbReference type="InterPro" id="IPR029058">
    <property type="entry name" value="AB_hydrolase_fold"/>
</dbReference>
<feature type="domain" description="4-O-methyl-glucuronoyl methylesterase-like" evidence="8">
    <location>
        <begin position="3"/>
        <end position="69"/>
    </location>
</feature>
<dbReference type="GO" id="GO:0046274">
    <property type="term" value="P:lignin catabolic process"/>
    <property type="evidence" value="ECO:0007669"/>
    <property type="project" value="UniProtKB-KW"/>
</dbReference>
<evidence type="ECO:0000256" key="6">
    <source>
        <dbReference type="ARBA" id="ARBA00024511"/>
    </source>
</evidence>
<dbReference type="Proteomes" id="UP000224634">
    <property type="component" value="Unassembled WGS sequence"/>
</dbReference>
<dbReference type="EC" id="3.1.1.117" evidence="7"/>
<keyword evidence="3" id="KW-0732">Signal</keyword>
<dbReference type="AlphaFoldDB" id="A0A2B7W7H4"/>
<dbReference type="InterPro" id="IPR054579">
    <property type="entry name" value="GCE-like_dom"/>
</dbReference>
<evidence type="ECO:0000313" key="9">
    <source>
        <dbReference type="EMBL" id="PGG95463.1"/>
    </source>
</evidence>
<organism evidence="9 10">
    <name type="scientific">Polytolypa hystricis (strain UAMH7299)</name>
    <dbReference type="NCBI Taxonomy" id="1447883"/>
    <lineage>
        <taxon>Eukaryota</taxon>
        <taxon>Fungi</taxon>
        <taxon>Dikarya</taxon>
        <taxon>Ascomycota</taxon>
        <taxon>Pezizomycotina</taxon>
        <taxon>Eurotiomycetes</taxon>
        <taxon>Eurotiomycetidae</taxon>
        <taxon>Onygenales</taxon>
        <taxon>Onygenales incertae sedis</taxon>
        <taxon>Polytolypa</taxon>
    </lineage>
</organism>
<keyword evidence="10" id="KW-1185">Reference proteome</keyword>
<name>A0A2B7W7H4_POLH7</name>
<evidence type="ECO:0000256" key="2">
    <source>
        <dbReference type="ARBA" id="ARBA00022487"/>
    </source>
</evidence>
<dbReference type="Gene3D" id="3.40.50.1820">
    <property type="entry name" value="alpha/beta hydrolase"/>
    <property type="match status" value="1"/>
</dbReference>
<evidence type="ECO:0000256" key="3">
    <source>
        <dbReference type="ARBA" id="ARBA00022729"/>
    </source>
</evidence>
<protein>
    <recommendedName>
        <fullName evidence="7">(4-O-methyl)-D-glucuronate--lignin esterase</fullName>
        <ecNumber evidence="7">3.1.1.117</ecNumber>
    </recommendedName>
</protein>
<sequence length="71" mass="7386">MAQGLFYQLYSNQIGGLIGWAWGSDAMRIDETRVGVTGCSRNGKCAMVAGAFDGRIALTILQEGASGSPGC</sequence>
<dbReference type="OrthoDB" id="3781271at2759"/>
<reference evidence="9 10" key="1">
    <citation type="submission" date="2017-10" db="EMBL/GenBank/DDBJ databases">
        <title>Comparative genomics in systemic dimorphic fungi from Ajellomycetaceae.</title>
        <authorList>
            <person name="Munoz J.F."/>
            <person name="Mcewen J.G."/>
            <person name="Clay O.K."/>
            <person name="Cuomo C.A."/>
        </authorList>
    </citation>
    <scope>NUCLEOTIDE SEQUENCE [LARGE SCALE GENOMIC DNA]</scope>
    <source>
        <strain evidence="9 10">UAMH7299</strain>
    </source>
</reference>
<evidence type="ECO:0000256" key="5">
    <source>
        <dbReference type="ARBA" id="ARBA00023185"/>
    </source>
</evidence>
<dbReference type="GO" id="GO:0052689">
    <property type="term" value="F:carboxylic ester hydrolase activity"/>
    <property type="evidence" value="ECO:0007669"/>
    <property type="project" value="UniProtKB-KW"/>
</dbReference>
<gene>
    <name evidence="9" type="ORF">AJ80_09959</name>
</gene>
<dbReference type="Pfam" id="PF22244">
    <property type="entry name" value="GCE_fung"/>
    <property type="match status" value="1"/>
</dbReference>
<evidence type="ECO:0000256" key="4">
    <source>
        <dbReference type="ARBA" id="ARBA00022801"/>
    </source>
</evidence>
<keyword evidence="4" id="KW-0378">Hydrolase</keyword>
<evidence type="ECO:0000313" key="10">
    <source>
        <dbReference type="Proteomes" id="UP000224634"/>
    </source>
</evidence>
<proteinExistence type="inferred from homology"/>
<dbReference type="EMBL" id="PDNA01000437">
    <property type="protein sequence ID" value="PGG95463.1"/>
    <property type="molecule type" value="Genomic_DNA"/>
</dbReference>
<comment type="catalytic activity">
    <reaction evidence="6">
        <text>a 4-O-methyl-alpha-D-glucuronosyl ester derivative + H2O = 4-O-methyl-alpha-D-glucuronate derivative + an alcohol + H(+)</text>
        <dbReference type="Rhea" id="RHEA:67452"/>
        <dbReference type="ChEBI" id="CHEBI:15377"/>
        <dbReference type="ChEBI" id="CHEBI:15378"/>
        <dbReference type="ChEBI" id="CHEBI:30879"/>
        <dbReference type="ChEBI" id="CHEBI:171667"/>
        <dbReference type="ChEBI" id="CHEBI:171668"/>
        <dbReference type="EC" id="3.1.1.117"/>
    </reaction>
    <physiologicalReaction direction="left-to-right" evidence="6">
        <dbReference type="Rhea" id="RHEA:67453"/>
    </physiologicalReaction>
</comment>
<accession>A0A2B7W7H4</accession>
<dbReference type="STRING" id="1447883.A0A2B7W7H4"/>
<comment type="similarity">
    <text evidence="1">Belongs to the carbohydrate esterase 15 (CE15) family.</text>
</comment>